<feature type="signal peptide" evidence="2">
    <location>
        <begin position="1"/>
        <end position="20"/>
    </location>
</feature>
<evidence type="ECO:0000256" key="1">
    <source>
        <dbReference type="SAM" id="MobiDB-lite"/>
    </source>
</evidence>
<name>A0ABP1NVZ8_XYLVO</name>
<evidence type="ECO:0000313" key="3">
    <source>
        <dbReference type="EMBL" id="CAL7944537.1"/>
    </source>
</evidence>
<organism evidence="3 4">
    <name type="scientific">Xylocopa violacea</name>
    <name type="common">Violet carpenter bee</name>
    <name type="synonym">Apis violacea</name>
    <dbReference type="NCBI Taxonomy" id="135666"/>
    <lineage>
        <taxon>Eukaryota</taxon>
        <taxon>Metazoa</taxon>
        <taxon>Ecdysozoa</taxon>
        <taxon>Arthropoda</taxon>
        <taxon>Hexapoda</taxon>
        <taxon>Insecta</taxon>
        <taxon>Pterygota</taxon>
        <taxon>Neoptera</taxon>
        <taxon>Endopterygota</taxon>
        <taxon>Hymenoptera</taxon>
        <taxon>Apocrita</taxon>
        <taxon>Aculeata</taxon>
        <taxon>Apoidea</taxon>
        <taxon>Anthophila</taxon>
        <taxon>Apidae</taxon>
        <taxon>Xylocopa</taxon>
        <taxon>Xylocopa</taxon>
    </lineage>
</organism>
<keyword evidence="2" id="KW-0732">Signal</keyword>
<feature type="region of interest" description="Disordered" evidence="1">
    <location>
        <begin position="172"/>
        <end position="227"/>
    </location>
</feature>
<evidence type="ECO:0000313" key="4">
    <source>
        <dbReference type="Proteomes" id="UP001642520"/>
    </source>
</evidence>
<keyword evidence="4" id="KW-1185">Reference proteome</keyword>
<feature type="compositionally biased region" description="Polar residues" evidence="1">
    <location>
        <begin position="172"/>
        <end position="207"/>
    </location>
</feature>
<sequence>MKTVGVVLLVVASLVASAYCFPGARDNSNSDEKGLDTVLVLPSDTRDRVLGGSVDFLDGMGLDDSLENPLWNFSNLFRSSIMDRWYSNLQANMKKLRDQLVGIFSRIPEEGTVNWSKIPEGANTTSTTKIIDGHVVTINETRYTDSNDEFGSAFILRVIDVRPLNDTILQTESEAGSEVTTLPSNVTTRRGSDPANNEGRTTPSRSVETVEDFENEIPKNQVDTLTA</sequence>
<evidence type="ECO:0000256" key="2">
    <source>
        <dbReference type="SAM" id="SignalP"/>
    </source>
</evidence>
<accession>A0ABP1NVZ8</accession>
<proteinExistence type="predicted"/>
<dbReference type="EMBL" id="CAXAJV020001293">
    <property type="protein sequence ID" value="CAL7944537.1"/>
    <property type="molecule type" value="Genomic_DNA"/>
</dbReference>
<gene>
    <name evidence="3" type="ORF">XYLVIOL_LOCUS6709</name>
</gene>
<feature type="chain" id="PRO_5046929002" description="Icarapin-like" evidence="2">
    <location>
        <begin position="21"/>
        <end position="227"/>
    </location>
</feature>
<comment type="caution">
    <text evidence="3">The sequence shown here is derived from an EMBL/GenBank/DDBJ whole genome shotgun (WGS) entry which is preliminary data.</text>
</comment>
<protein>
    <recommendedName>
        <fullName evidence="5">Icarapin-like</fullName>
    </recommendedName>
</protein>
<reference evidence="3 4" key="1">
    <citation type="submission" date="2024-08" db="EMBL/GenBank/DDBJ databases">
        <authorList>
            <person name="Will J Nash"/>
            <person name="Angela Man"/>
            <person name="Seanna McTaggart"/>
            <person name="Kendall Baker"/>
            <person name="Tom Barker"/>
            <person name="Leah Catchpole"/>
            <person name="Alex Durrant"/>
            <person name="Karim Gharbi"/>
            <person name="Naomi Irish"/>
            <person name="Gemy Kaithakottil"/>
            <person name="Debby Ku"/>
            <person name="Aaliyah Providence"/>
            <person name="Felix Shaw"/>
            <person name="David Swarbreck"/>
            <person name="Chris Watkins"/>
            <person name="Ann M. McCartney"/>
            <person name="Giulio Formenti"/>
            <person name="Alice Mouton"/>
            <person name="Noel Vella"/>
            <person name="Bjorn M von Reumont"/>
            <person name="Adriana Vella"/>
            <person name="Wilfried Haerty"/>
        </authorList>
    </citation>
    <scope>NUCLEOTIDE SEQUENCE [LARGE SCALE GENOMIC DNA]</scope>
</reference>
<evidence type="ECO:0008006" key="5">
    <source>
        <dbReference type="Google" id="ProtNLM"/>
    </source>
</evidence>
<dbReference type="Proteomes" id="UP001642520">
    <property type="component" value="Unassembled WGS sequence"/>
</dbReference>